<accession>A0A6S6TEJ3</accession>
<name>A0A6S6TEJ3_9BACT</name>
<sequence length="135" mass="15678">MHKKYKQVTLTQLKLFHFKILQNDGQEYLPLPANKESHLQSILENIDQYVFGKELYPTLCDKAIYILMRIEQSQAFPDGNKRVALSAFEFFLHINGSSFNSDVSQKEKTKFMLFIATNKLDKELAVDCCIKAIRN</sequence>
<protein>
    <submittedName>
        <fullName evidence="2">Death on curing protein, Doc toxin</fullName>
    </submittedName>
</protein>
<evidence type="ECO:0000313" key="2">
    <source>
        <dbReference type="EMBL" id="CAA6817754.1"/>
    </source>
</evidence>
<organism evidence="2">
    <name type="scientific">uncultured Sulfurovum sp</name>
    <dbReference type="NCBI Taxonomy" id="269237"/>
    <lineage>
        <taxon>Bacteria</taxon>
        <taxon>Pseudomonadati</taxon>
        <taxon>Campylobacterota</taxon>
        <taxon>Epsilonproteobacteria</taxon>
        <taxon>Campylobacterales</taxon>
        <taxon>Sulfurovaceae</taxon>
        <taxon>Sulfurovum</taxon>
        <taxon>environmental samples</taxon>
    </lineage>
</organism>
<evidence type="ECO:0000259" key="1">
    <source>
        <dbReference type="PROSITE" id="PS51459"/>
    </source>
</evidence>
<reference evidence="2" key="1">
    <citation type="submission" date="2020-01" db="EMBL/GenBank/DDBJ databases">
        <authorList>
            <person name="Meier V. D."/>
            <person name="Meier V D."/>
        </authorList>
    </citation>
    <scope>NUCLEOTIDE SEQUENCE</scope>
    <source>
        <strain evidence="2">HLG_WM_MAG_06</strain>
    </source>
</reference>
<dbReference type="InterPro" id="IPR036597">
    <property type="entry name" value="Fido-like_dom_sf"/>
</dbReference>
<dbReference type="AlphaFoldDB" id="A0A6S6TEJ3"/>
<dbReference type="SUPFAM" id="SSF140931">
    <property type="entry name" value="Fic-like"/>
    <property type="match status" value="1"/>
</dbReference>
<dbReference type="Gene3D" id="1.20.120.1870">
    <property type="entry name" value="Fic/DOC protein, Fido domain"/>
    <property type="match status" value="1"/>
</dbReference>
<dbReference type="PROSITE" id="PS51459">
    <property type="entry name" value="FIDO"/>
    <property type="match status" value="1"/>
</dbReference>
<dbReference type="Pfam" id="PF02661">
    <property type="entry name" value="Fic"/>
    <property type="match status" value="1"/>
</dbReference>
<gene>
    <name evidence="2" type="ORF">HELGO_WM1376</name>
</gene>
<dbReference type="InterPro" id="IPR003812">
    <property type="entry name" value="Fido"/>
</dbReference>
<dbReference type="EMBL" id="CACVAP010000086">
    <property type="protein sequence ID" value="CAA6817754.1"/>
    <property type="molecule type" value="Genomic_DNA"/>
</dbReference>
<dbReference type="InterPro" id="IPR053737">
    <property type="entry name" value="Type_II_TA_Toxin"/>
</dbReference>
<feature type="domain" description="Fido" evidence="1">
    <location>
        <begin position="8"/>
        <end position="135"/>
    </location>
</feature>
<proteinExistence type="predicted"/>